<feature type="compositionally biased region" description="Polar residues" evidence="1">
    <location>
        <begin position="220"/>
        <end position="229"/>
    </location>
</feature>
<organism evidence="3 4">
    <name type="scientific">Streblomastix strix</name>
    <dbReference type="NCBI Taxonomy" id="222440"/>
    <lineage>
        <taxon>Eukaryota</taxon>
        <taxon>Metamonada</taxon>
        <taxon>Preaxostyla</taxon>
        <taxon>Oxymonadida</taxon>
        <taxon>Streblomastigidae</taxon>
        <taxon>Streblomastix</taxon>
    </lineage>
</organism>
<accession>A0A5J4WZL3</accession>
<feature type="compositionally biased region" description="Acidic residues" evidence="1">
    <location>
        <begin position="316"/>
        <end position="336"/>
    </location>
</feature>
<feature type="region of interest" description="Disordered" evidence="1">
    <location>
        <begin position="284"/>
        <end position="373"/>
    </location>
</feature>
<dbReference type="Pfam" id="PF19263">
    <property type="entry name" value="DUF5906"/>
    <property type="match status" value="1"/>
</dbReference>
<feature type="compositionally biased region" description="Acidic residues" evidence="1">
    <location>
        <begin position="989"/>
        <end position="999"/>
    </location>
</feature>
<feature type="compositionally biased region" description="Basic and acidic residues" evidence="1">
    <location>
        <begin position="914"/>
        <end position="937"/>
    </location>
</feature>
<feature type="compositionally biased region" description="Basic residues" evidence="1">
    <location>
        <begin position="975"/>
        <end position="985"/>
    </location>
</feature>
<feature type="region of interest" description="Disordered" evidence="1">
    <location>
        <begin position="1"/>
        <end position="42"/>
    </location>
</feature>
<feature type="domain" description="NrS-1 polymerase-like helicase" evidence="2">
    <location>
        <begin position="1220"/>
        <end position="1329"/>
    </location>
</feature>
<feature type="compositionally biased region" description="Basic and acidic residues" evidence="1">
    <location>
        <begin position="838"/>
        <end position="851"/>
    </location>
</feature>
<feature type="region of interest" description="Disordered" evidence="1">
    <location>
        <begin position="204"/>
        <end position="259"/>
    </location>
</feature>
<sequence length="1493" mass="177147">MKNNKSQSQSDKPKGIEVFVLDDSSNEDNSQNPQQLTPGKIRTELVSADELFGNRYPMQLRNTEAVERRRLNRLAKKQQEHLSRPDSKHPQKLDSTKSQRSDAGQTIQSPQISHRTGVVREDEIESEIEDEMQEVSLMRRQLHEYQKEKKQQRIEKRKNRTKADQNESDSSSSEYSDELNLEKKGLIYRLRLLKDFLFKQKMKKGKKQELFKKQTKIITPKNQKSQSGNKLKRRRINESENEVEIVDGSQDNNAEVESGKQYLKRKDNIIDQNLVEWEDWMESDTYDESDDDEEDYEKDHKKLPMEKKKKKRRDSDTEEELSSENEELIERDEQEEQEFREKLKSWKQYRRKHKNQQDNSRKNELKKKLKELEIAKEKEKEAVNLGRKTLMNMFPNMFKPQDEENVQNSVKEDEDGNKPESINLQSPVIEEEIMKKDFEDEIKVKSEQNNEEQKLKEDEIIRNLVNNEEQEQKLSQIIPQFFSRKLRNKEKESKQVKTGKYSKYTKNYSKSNYKKDQKNSRDNIDYSEWSEDDDLAMMFLDENEKIYERISGNKEKDNLLIDLYEIENENKNSIFDEYNEIKDEIQQGLNMNDVNEEQIADEMMKMKIANIYGYSDSFNNSSLINEKKTEQLDNKDIDKDSLQEIRINKKQNNWLDDWSKWLSQEFNQGLALGLGNSRWKDWDEQWMKVKQLQHSTSLSSPFYSSSSPWVSGDVKVKKKLKHQTLNIQRPRTNQNNSLFAEKITKGGKQKFDEQGNNLNSNINEDWHSDITKWNSGFEYIFGPSYIDPDSFQYENANEKEIKKDKDQILDEIFIEGEIDLEAQEDEEFDSNSNLNQLNKEKENQKNKKKEEEQEVEELGLWVKKQSIEGQGEMEVFLPLGGEEYKAHKANIEMERIHNMEREKKKQMRIMIRQRVERERQREEKEEREQWIEFEDRMVNAGLLDSVDDEQDDDEQDNDDEEEGEDKKDGNTKKTVAIRRVKKKNKQTQEDDDDSEDYNQDEILQKQKKGDQQKFQRNARRRERYKELKQQTEENKKNKNKTGNKVNNDKDSKHYKQKKQMNKDIENEQVNSGDNKKDELKEVDKDQNQQQQREEIIIDDSDEDTTKDTVKTAIYDQLRLIRLWQDSKKNITAIDALEQYNSLFEKIGVRFISQNPKIFSVFQGYKYLQLEEVNYTKIEGFLELAKDTISANDELIYEYLLNQFAFIVQNAGKKTETAIILQGLQGIGKNVFTNVLCELLAGYSSKNITDIDDFVGKFNAAIENKILTIANEMKNFGESRMSNMDAMKSIITEYSFVVNEKNIPKHEVENVVNMILVINNIFPIQIENNDRHYVVFKCNSVHRRDLAYFTNLCNSFDEEFYINLFTFFMTREISQFNPRNIPMTQAKKDIIRASKSKVDDIIIDHFKQFKDGVIISQVELWKPQDMVLKIFQLALNNICSQVWRKTNGQRKRFYTMKEEMVKIYKNMPDEDADEKKAEAQIVELEKQEENNEYI</sequence>
<feature type="compositionally biased region" description="Basic and acidic residues" evidence="1">
    <location>
        <begin position="297"/>
        <end position="306"/>
    </location>
</feature>
<evidence type="ECO:0000313" key="4">
    <source>
        <dbReference type="Proteomes" id="UP000324800"/>
    </source>
</evidence>
<dbReference type="EMBL" id="SNRW01000581">
    <property type="protein sequence ID" value="KAA6400330.1"/>
    <property type="molecule type" value="Genomic_DNA"/>
</dbReference>
<feature type="compositionally biased region" description="Polar residues" evidence="1">
    <location>
        <begin position="1"/>
        <end position="10"/>
    </location>
</feature>
<dbReference type="Proteomes" id="UP000324800">
    <property type="component" value="Unassembled WGS sequence"/>
</dbReference>
<feature type="region of interest" description="Disordered" evidence="1">
    <location>
        <begin position="821"/>
        <end position="854"/>
    </location>
</feature>
<evidence type="ECO:0000259" key="2">
    <source>
        <dbReference type="Pfam" id="PF19263"/>
    </source>
</evidence>
<feature type="compositionally biased region" description="Basic and acidic residues" evidence="1">
    <location>
        <begin position="1002"/>
        <end position="1013"/>
    </location>
</feature>
<protein>
    <recommendedName>
        <fullName evidence="2">NrS-1 polymerase-like helicase domain-containing protein</fullName>
    </recommendedName>
</protein>
<evidence type="ECO:0000313" key="3">
    <source>
        <dbReference type="EMBL" id="KAA6400330.1"/>
    </source>
</evidence>
<feature type="compositionally biased region" description="Basic and acidic residues" evidence="1">
    <location>
        <begin position="141"/>
        <end position="154"/>
    </location>
</feature>
<feature type="compositionally biased region" description="Basic and acidic residues" evidence="1">
    <location>
        <begin position="1073"/>
        <end position="1095"/>
    </location>
</feature>
<feature type="compositionally biased region" description="Polar residues" evidence="1">
    <location>
        <begin position="27"/>
        <end position="37"/>
    </location>
</feature>
<feature type="compositionally biased region" description="Basic and acidic residues" evidence="1">
    <location>
        <begin position="77"/>
        <end position="100"/>
    </location>
</feature>
<name>A0A5J4WZL3_9EUKA</name>
<feature type="region of interest" description="Disordered" evidence="1">
    <location>
        <begin position="68"/>
        <end position="178"/>
    </location>
</feature>
<dbReference type="InterPro" id="IPR045455">
    <property type="entry name" value="NrS-1_pol-like_helicase"/>
</dbReference>
<feature type="region of interest" description="Disordered" evidence="1">
    <location>
        <begin position="397"/>
        <end position="430"/>
    </location>
</feature>
<feature type="compositionally biased region" description="Basic and acidic residues" evidence="1">
    <location>
        <begin position="1023"/>
        <end position="1036"/>
    </location>
</feature>
<feature type="compositionally biased region" description="Polar residues" evidence="1">
    <location>
        <begin position="101"/>
        <end position="114"/>
    </location>
</feature>
<feature type="compositionally biased region" description="Acidic residues" evidence="1">
    <location>
        <begin position="284"/>
        <end position="296"/>
    </location>
</feature>
<evidence type="ECO:0000256" key="1">
    <source>
        <dbReference type="SAM" id="MobiDB-lite"/>
    </source>
</evidence>
<feature type="compositionally biased region" description="Acidic residues" evidence="1">
    <location>
        <begin position="945"/>
        <end position="963"/>
    </location>
</feature>
<feature type="compositionally biased region" description="Basic residues" evidence="1">
    <location>
        <begin position="345"/>
        <end position="354"/>
    </location>
</feature>
<feature type="region of interest" description="Disordered" evidence="1">
    <location>
        <begin position="914"/>
        <end position="1101"/>
    </location>
</feature>
<feature type="compositionally biased region" description="Acidic residues" evidence="1">
    <location>
        <begin position="122"/>
        <end position="133"/>
    </location>
</feature>
<reference evidence="3 4" key="1">
    <citation type="submission" date="2019-03" db="EMBL/GenBank/DDBJ databases">
        <title>Single cell metagenomics reveals metabolic interactions within the superorganism composed of flagellate Streblomastix strix and complex community of Bacteroidetes bacteria on its surface.</title>
        <authorList>
            <person name="Treitli S.C."/>
            <person name="Kolisko M."/>
            <person name="Husnik F."/>
            <person name="Keeling P."/>
            <person name="Hampl V."/>
        </authorList>
    </citation>
    <scope>NUCLEOTIDE SEQUENCE [LARGE SCALE GENOMIC DNA]</scope>
    <source>
        <strain evidence="3">ST1C</strain>
    </source>
</reference>
<gene>
    <name evidence="3" type="ORF">EZS28_004147</name>
</gene>
<proteinExistence type="predicted"/>
<comment type="caution">
    <text evidence="3">The sequence shown here is derived from an EMBL/GenBank/DDBJ whole genome shotgun (WGS) entry which is preliminary data.</text>
</comment>